<dbReference type="RefSeq" id="XP_033457194.1">
    <property type="nucleotide sequence ID" value="XM_033608659.1"/>
</dbReference>
<dbReference type="Proteomes" id="UP000504637">
    <property type="component" value="Unplaced"/>
</dbReference>
<reference evidence="2" key="1">
    <citation type="submission" date="2020-01" db="EMBL/GenBank/DDBJ databases">
        <authorList>
            <consortium name="DOE Joint Genome Institute"/>
            <person name="Haridas S."/>
            <person name="Albert R."/>
            <person name="Binder M."/>
            <person name="Bloem J."/>
            <person name="Labutti K."/>
            <person name="Salamov A."/>
            <person name="Andreopoulos B."/>
            <person name="Baker S.E."/>
            <person name="Barry K."/>
            <person name="Bills G."/>
            <person name="Bluhm B.H."/>
            <person name="Cannon C."/>
            <person name="Castanera R."/>
            <person name="Culley D.E."/>
            <person name="Daum C."/>
            <person name="Ezra D."/>
            <person name="Gonzalez J.B."/>
            <person name="Henrissat B."/>
            <person name="Kuo A."/>
            <person name="Liang C."/>
            <person name="Lipzen A."/>
            <person name="Lutzoni F."/>
            <person name="Magnuson J."/>
            <person name="Mondo S."/>
            <person name="Nolan M."/>
            <person name="Ohm R."/>
            <person name="Pangilinan J."/>
            <person name="Park H.-J."/>
            <person name="Ramirez L."/>
            <person name="Alfaro M."/>
            <person name="Sun H."/>
            <person name="Tritt A."/>
            <person name="Yoshinaga Y."/>
            <person name="Zwiers L.-H."/>
            <person name="Turgeon B.G."/>
            <person name="Goodwin S.B."/>
            <person name="Spatafora J.W."/>
            <person name="Crous P.W."/>
            <person name="Grigoriev I.V."/>
        </authorList>
    </citation>
    <scope>NUCLEOTIDE SEQUENCE</scope>
    <source>
        <strain evidence="2">CBS 342.82</strain>
    </source>
</reference>
<reference evidence="2" key="3">
    <citation type="submission" date="2025-08" db="UniProtKB">
        <authorList>
            <consortium name="RefSeq"/>
        </authorList>
    </citation>
    <scope>IDENTIFICATION</scope>
    <source>
        <strain evidence="2">CBS 342.82</strain>
    </source>
</reference>
<reference evidence="2" key="2">
    <citation type="submission" date="2020-04" db="EMBL/GenBank/DDBJ databases">
        <authorList>
            <consortium name="NCBI Genome Project"/>
        </authorList>
    </citation>
    <scope>NUCLEOTIDE SEQUENCE</scope>
    <source>
        <strain evidence="2">CBS 342.82</strain>
    </source>
</reference>
<evidence type="ECO:0000313" key="2">
    <source>
        <dbReference type="RefSeq" id="XP_033457194.1"/>
    </source>
</evidence>
<protein>
    <submittedName>
        <fullName evidence="2">Uncharacterized protein</fullName>
    </submittedName>
</protein>
<accession>A0A6J3LWX6</accession>
<proteinExistence type="predicted"/>
<dbReference type="GeneID" id="54366459"/>
<organism evidence="2">
    <name type="scientific">Dissoconium aciculare CBS 342.82</name>
    <dbReference type="NCBI Taxonomy" id="1314786"/>
    <lineage>
        <taxon>Eukaryota</taxon>
        <taxon>Fungi</taxon>
        <taxon>Dikarya</taxon>
        <taxon>Ascomycota</taxon>
        <taxon>Pezizomycotina</taxon>
        <taxon>Dothideomycetes</taxon>
        <taxon>Dothideomycetidae</taxon>
        <taxon>Mycosphaerellales</taxon>
        <taxon>Dissoconiaceae</taxon>
        <taxon>Dissoconium</taxon>
    </lineage>
</organism>
<keyword evidence="1" id="KW-1185">Reference proteome</keyword>
<sequence>MPALPRAPPFRSGTAGKPARLSQCRAVAVCVILFVGDLHIEAPVPPKVHSSHSDCSGEKTAFQNWSMRTLSRSKESLAANDPRVSLLSCCLSDSDGFIFLLSAMPDTTGIQRISAIREACSASLIFPSATS</sequence>
<name>A0A6J3LWX6_9PEZI</name>
<gene>
    <name evidence="2" type="ORF">K489DRAFT_48006</name>
</gene>
<evidence type="ECO:0000313" key="1">
    <source>
        <dbReference type="Proteomes" id="UP000504637"/>
    </source>
</evidence>
<dbReference type="AlphaFoldDB" id="A0A6J3LWX6"/>